<feature type="coiled-coil region" evidence="5">
    <location>
        <begin position="4"/>
        <end position="38"/>
    </location>
</feature>
<gene>
    <name evidence="6" type="ORF">AFUS01_LOCUS35256</name>
</gene>
<comment type="caution">
    <text evidence="6">The sequence shown here is derived from an EMBL/GenBank/DDBJ whole genome shotgun (WGS) entry which is preliminary data.</text>
</comment>
<evidence type="ECO:0000256" key="5">
    <source>
        <dbReference type="SAM" id="Coils"/>
    </source>
</evidence>
<evidence type="ECO:0000256" key="2">
    <source>
        <dbReference type="ARBA" id="ARBA00011695"/>
    </source>
</evidence>
<dbReference type="AlphaFoldDB" id="A0A8J2PDR3"/>
<dbReference type="PANTHER" id="PTHR21431">
    <property type="entry name" value="PREFOLDIN SUBUNIT 6"/>
    <property type="match status" value="1"/>
</dbReference>
<comment type="subunit">
    <text evidence="2">Heterohexamer of two PFD-alpha type and four PFD-beta type subunits.</text>
</comment>
<dbReference type="GO" id="GO:0006457">
    <property type="term" value="P:protein folding"/>
    <property type="evidence" value="ECO:0007669"/>
    <property type="project" value="InterPro"/>
</dbReference>
<dbReference type="InterPro" id="IPR002777">
    <property type="entry name" value="PFD_beta-like"/>
</dbReference>
<dbReference type="GO" id="GO:0016272">
    <property type="term" value="C:prefoldin complex"/>
    <property type="evidence" value="ECO:0007669"/>
    <property type="project" value="InterPro"/>
</dbReference>
<comment type="similarity">
    <text evidence="1">Belongs to the prefoldin subunit beta family.</text>
</comment>
<evidence type="ECO:0000313" key="7">
    <source>
        <dbReference type="Proteomes" id="UP000708208"/>
    </source>
</evidence>
<evidence type="ECO:0000256" key="3">
    <source>
        <dbReference type="ARBA" id="ARBA00023186"/>
    </source>
</evidence>
<dbReference type="FunFam" id="1.10.287.370:FF:000003">
    <property type="entry name" value="Prefoldin subunit 6"/>
    <property type="match status" value="1"/>
</dbReference>
<dbReference type="Pfam" id="PF01920">
    <property type="entry name" value="Prefoldin_2"/>
    <property type="match status" value="1"/>
</dbReference>
<feature type="coiled-coil region" evidence="5">
    <location>
        <begin position="82"/>
        <end position="130"/>
    </location>
</feature>
<dbReference type="CDD" id="cd23161">
    <property type="entry name" value="Prefoldin_6"/>
    <property type="match status" value="1"/>
</dbReference>
<dbReference type="EMBL" id="CAJVCH010535135">
    <property type="protein sequence ID" value="CAG7825132.1"/>
    <property type="molecule type" value="Genomic_DNA"/>
</dbReference>
<evidence type="ECO:0000256" key="1">
    <source>
        <dbReference type="ARBA" id="ARBA00008045"/>
    </source>
</evidence>
<keyword evidence="3" id="KW-0143">Chaperone</keyword>
<dbReference type="PANTHER" id="PTHR21431:SF0">
    <property type="entry name" value="PREFOLDIN SUBUNIT 6"/>
    <property type="match status" value="1"/>
</dbReference>
<organism evidence="6 7">
    <name type="scientific">Allacma fusca</name>
    <dbReference type="NCBI Taxonomy" id="39272"/>
    <lineage>
        <taxon>Eukaryota</taxon>
        <taxon>Metazoa</taxon>
        <taxon>Ecdysozoa</taxon>
        <taxon>Arthropoda</taxon>
        <taxon>Hexapoda</taxon>
        <taxon>Collembola</taxon>
        <taxon>Symphypleona</taxon>
        <taxon>Sminthuridae</taxon>
        <taxon>Allacma</taxon>
    </lineage>
</organism>
<dbReference type="Proteomes" id="UP000708208">
    <property type="component" value="Unassembled WGS sequence"/>
</dbReference>
<accession>A0A8J2PDR3</accession>
<dbReference type="GO" id="GO:0005737">
    <property type="term" value="C:cytoplasm"/>
    <property type="evidence" value="ECO:0007669"/>
    <property type="project" value="TreeGrafter"/>
</dbReference>
<reference evidence="6" key="1">
    <citation type="submission" date="2021-06" db="EMBL/GenBank/DDBJ databases">
        <authorList>
            <person name="Hodson N. C."/>
            <person name="Mongue J. A."/>
            <person name="Jaron S. K."/>
        </authorList>
    </citation>
    <scope>NUCLEOTIDE SEQUENCE</scope>
</reference>
<protein>
    <recommendedName>
        <fullName evidence="4">Probable prefoldin subunit 6</fullName>
    </recommendedName>
</protein>
<dbReference type="GO" id="GO:0051131">
    <property type="term" value="P:chaperone-mediated protein complex assembly"/>
    <property type="evidence" value="ECO:0007669"/>
    <property type="project" value="TreeGrafter"/>
</dbReference>
<name>A0A8J2PDR3_9HEXA</name>
<sequence>MSSLENLQHKFGNEIENLKRLQKRYQKLVSANGQLETQLNENMMVKEELDVCKADAKVYKLINPALILQTVTDAKTNVAQRIEYIEGELKRNSEQLETLRTEMSTQKESIATLEEQLKKLMLQKAQTQGKSK</sequence>
<dbReference type="GO" id="GO:0051082">
    <property type="term" value="F:unfolded protein binding"/>
    <property type="evidence" value="ECO:0007669"/>
    <property type="project" value="InterPro"/>
</dbReference>
<keyword evidence="5" id="KW-0175">Coiled coil</keyword>
<evidence type="ECO:0000256" key="4">
    <source>
        <dbReference type="ARBA" id="ARBA00072592"/>
    </source>
</evidence>
<keyword evidence="7" id="KW-1185">Reference proteome</keyword>
<proteinExistence type="inferred from homology"/>
<evidence type="ECO:0000313" key="6">
    <source>
        <dbReference type="EMBL" id="CAG7825132.1"/>
    </source>
</evidence>
<dbReference type="OrthoDB" id="248120at2759"/>
<dbReference type="GO" id="GO:0051087">
    <property type="term" value="F:protein-folding chaperone binding"/>
    <property type="evidence" value="ECO:0007669"/>
    <property type="project" value="TreeGrafter"/>
</dbReference>